<dbReference type="AlphaFoldDB" id="A0A7G8BF44"/>
<dbReference type="Proteomes" id="UP000515312">
    <property type="component" value="Chromosome"/>
</dbReference>
<dbReference type="RefSeq" id="WP_186741580.1">
    <property type="nucleotide sequence ID" value="NZ_CP060394.1"/>
</dbReference>
<evidence type="ECO:0000313" key="2">
    <source>
        <dbReference type="Proteomes" id="UP000515312"/>
    </source>
</evidence>
<proteinExistence type="predicted"/>
<organism evidence="1 2">
    <name type="scientific">Alloacidobacterium dinghuense</name>
    <dbReference type="NCBI Taxonomy" id="2763107"/>
    <lineage>
        <taxon>Bacteria</taxon>
        <taxon>Pseudomonadati</taxon>
        <taxon>Acidobacteriota</taxon>
        <taxon>Terriglobia</taxon>
        <taxon>Terriglobales</taxon>
        <taxon>Acidobacteriaceae</taxon>
        <taxon>Alloacidobacterium</taxon>
    </lineage>
</organism>
<dbReference type="KEGG" id="adin:H7849_18995"/>
<sequence>MRRILKALKLWVADERMVLNELEYVLHEAGKHLYQGRSSIQHYPVPTATPTQLLPAACPDKSKWGDFIPNPDYWAEWLARWLVLCLPRQEELQNRVLQETSLWART</sequence>
<name>A0A7G8BF44_9BACT</name>
<evidence type="ECO:0000313" key="1">
    <source>
        <dbReference type="EMBL" id="QNI31164.1"/>
    </source>
</evidence>
<reference evidence="1 2" key="1">
    <citation type="submission" date="2020-08" db="EMBL/GenBank/DDBJ databases">
        <title>Edaphobacter telluris sp. nov. and Acidobacterium dinghuensis sp. nov., two acidobacteria isolated from forest soil.</title>
        <authorList>
            <person name="Fu J."/>
            <person name="Qiu L."/>
        </authorList>
    </citation>
    <scope>NUCLEOTIDE SEQUENCE [LARGE SCALE GENOMIC DNA]</scope>
    <source>
        <strain evidence="1">4Y35</strain>
    </source>
</reference>
<gene>
    <name evidence="1" type="ORF">H7849_18995</name>
</gene>
<keyword evidence="2" id="KW-1185">Reference proteome</keyword>
<accession>A0A7G8BF44</accession>
<protein>
    <submittedName>
        <fullName evidence="1">Uncharacterized protein</fullName>
    </submittedName>
</protein>
<dbReference type="EMBL" id="CP060394">
    <property type="protein sequence ID" value="QNI31164.1"/>
    <property type="molecule type" value="Genomic_DNA"/>
</dbReference>